<gene>
    <name evidence="2" type="ORF">SAMN05660420_01030</name>
</gene>
<dbReference type="InterPro" id="IPR058395">
    <property type="entry name" value="DUF8082"/>
</dbReference>
<keyword evidence="3" id="KW-1185">Reference proteome</keyword>
<dbReference type="RefSeq" id="WP_092345368.1">
    <property type="nucleotide sequence ID" value="NZ_FNQN01000002.1"/>
</dbReference>
<dbReference type="EMBL" id="FNQN01000002">
    <property type="protein sequence ID" value="SEA00323.1"/>
    <property type="molecule type" value="Genomic_DNA"/>
</dbReference>
<evidence type="ECO:0000259" key="1">
    <source>
        <dbReference type="Pfam" id="PF26309"/>
    </source>
</evidence>
<dbReference type="STRING" id="37625.SAMN05660420_01030"/>
<organism evidence="2 3">
    <name type="scientific">Desulfuromusa kysingii</name>
    <dbReference type="NCBI Taxonomy" id="37625"/>
    <lineage>
        <taxon>Bacteria</taxon>
        <taxon>Pseudomonadati</taxon>
        <taxon>Thermodesulfobacteriota</taxon>
        <taxon>Desulfuromonadia</taxon>
        <taxon>Desulfuromonadales</taxon>
        <taxon>Geopsychrobacteraceae</taxon>
        <taxon>Desulfuromusa</taxon>
    </lineage>
</organism>
<reference evidence="2 3" key="1">
    <citation type="submission" date="2016-10" db="EMBL/GenBank/DDBJ databases">
        <authorList>
            <person name="de Groot N.N."/>
        </authorList>
    </citation>
    <scope>NUCLEOTIDE SEQUENCE [LARGE SCALE GENOMIC DNA]</scope>
    <source>
        <strain evidence="2 3">DSM 7343</strain>
    </source>
</reference>
<name>A0A1H3XLV9_9BACT</name>
<dbReference type="OrthoDB" id="5401751at2"/>
<accession>A0A1H3XLV9</accession>
<dbReference type="Proteomes" id="UP000199409">
    <property type="component" value="Unassembled WGS sequence"/>
</dbReference>
<dbReference type="Pfam" id="PF26309">
    <property type="entry name" value="DUF8082"/>
    <property type="match status" value="1"/>
</dbReference>
<evidence type="ECO:0000313" key="3">
    <source>
        <dbReference type="Proteomes" id="UP000199409"/>
    </source>
</evidence>
<dbReference type="AlphaFoldDB" id="A0A1H3XLV9"/>
<proteinExistence type="predicted"/>
<evidence type="ECO:0000313" key="2">
    <source>
        <dbReference type="EMBL" id="SEA00323.1"/>
    </source>
</evidence>
<protein>
    <recommendedName>
        <fullName evidence="1">DUF8082 domain-containing protein</fullName>
    </recommendedName>
</protein>
<feature type="domain" description="DUF8082" evidence="1">
    <location>
        <begin position="146"/>
        <end position="207"/>
    </location>
</feature>
<sequence>MIHLIDELKVIPGVIGASIVNSKEGLKAANFPSIFKAERLQVVGKHLLKLYSVGRLNFDDLTDLSLNYDESVVVARELEKGTLVFAICDPSFNQNLLTMSFNLLHEEYKLGNFADSTIPTSPNDVSSAAVEVGEAKVSASLQGLFMEMKGALGKVLGPMAGFVFDEVMDEWLTLGPSEFSRIETLIEQINQEILEPEKVANYRQLITPLLETFQKG</sequence>